<sequence length="282" mass="31767">MDILMTILELLMTTFIQLLLLVGVIIIVGFLLGWIQHKSRMYVTGLFGEKGFLLTAWIGTPIHELGHVLMCILFRHRIVSVQWFPTHTKNGYLGYVQHAYNPESLYQRIGKFFIGIAPMLIGVAALIGLMYGLVPHSYEVFITSVQANVQGEQLDRIFFESLFVSIVALIKSLFTWSNFLSPAFWLFLFLSTCISTHIALSTEDMRGAFSGLVTMFVALFCVNAGAELFQVDVANITSRLGTYNAYLVSFSSVALMFASMTLTLSFLGYQIKRKYSNKDLFI</sequence>
<organism evidence="2 3">
    <name type="scientific">Priestia iocasae</name>
    <dbReference type="NCBI Taxonomy" id="2291674"/>
    <lineage>
        <taxon>Bacteria</taxon>
        <taxon>Bacillati</taxon>
        <taxon>Bacillota</taxon>
        <taxon>Bacilli</taxon>
        <taxon>Bacillales</taxon>
        <taxon>Bacillaceae</taxon>
        <taxon>Priestia</taxon>
    </lineage>
</organism>
<proteinExistence type="predicted"/>
<feature type="transmembrane region" description="Helical" evidence="1">
    <location>
        <begin position="179"/>
        <end position="200"/>
    </location>
</feature>
<feature type="transmembrane region" description="Helical" evidence="1">
    <location>
        <begin position="246"/>
        <end position="269"/>
    </location>
</feature>
<feature type="transmembrane region" description="Helical" evidence="1">
    <location>
        <begin position="207"/>
        <end position="226"/>
    </location>
</feature>
<feature type="transmembrane region" description="Helical" evidence="1">
    <location>
        <begin position="15"/>
        <end position="35"/>
    </location>
</feature>
<dbReference type="Proteomes" id="UP000809829">
    <property type="component" value="Unassembled WGS sequence"/>
</dbReference>
<evidence type="ECO:0008006" key="4">
    <source>
        <dbReference type="Google" id="ProtNLM"/>
    </source>
</evidence>
<evidence type="ECO:0000313" key="2">
    <source>
        <dbReference type="EMBL" id="MBM7702510.1"/>
    </source>
</evidence>
<keyword evidence="1" id="KW-0812">Transmembrane</keyword>
<name>A0ABS2QSR7_9BACI</name>
<gene>
    <name evidence="2" type="ORF">JOC83_001344</name>
</gene>
<keyword evidence="1" id="KW-1133">Transmembrane helix</keyword>
<keyword evidence="3" id="KW-1185">Reference proteome</keyword>
<comment type="caution">
    <text evidence="2">The sequence shown here is derived from an EMBL/GenBank/DDBJ whole genome shotgun (WGS) entry which is preliminary data.</text>
</comment>
<evidence type="ECO:0000256" key="1">
    <source>
        <dbReference type="SAM" id="Phobius"/>
    </source>
</evidence>
<keyword evidence="1" id="KW-0472">Membrane</keyword>
<accession>A0ABS2QSR7</accession>
<evidence type="ECO:0000313" key="3">
    <source>
        <dbReference type="Proteomes" id="UP000809829"/>
    </source>
</evidence>
<reference evidence="2 3" key="1">
    <citation type="submission" date="2021-01" db="EMBL/GenBank/DDBJ databases">
        <title>Genomic Encyclopedia of Type Strains, Phase IV (KMG-IV): sequencing the most valuable type-strain genomes for metagenomic binning, comparative biology and taxonomic classification.</title>
        <authorList>
            <person name="Goeker M."/>
        </authorList>
    </citation>
    <scope>NUCLEOTIDE SEQUENCE [LARGE SCALE GENOMIC DNA]</scope>
    <source>
        <strain evidence="2 3">DSM 104297</strain>
    </source>
</reference>
<protein>
    <recommendedName>
        <fullName evidence="4">Integral membrane protein</fullName>
    </recommendedName>
</protein>
<feature type="transmembrane region" description="Helical" evidence="1">
    <location>
        <begin position="112"/>
        <end position="134"/>
    </location>
</feature>
<dbReference type="EMBL" id="JAFBFC010000002">
    <property type="protein sequence ID" value="MBM7702510.1"/>
    <property type="molecule type" value="Genomic_DNA"/>
</dbReference>